<feature type="domain" description="Nitrite/sulphite reductase 4Fe-4S" evidence="7">
    <location>
        <begin position="346"/>
        <end position="455"/>
    </location>
</feature>
<dbReference type="GO" id="GO:0016491">
    <property type="term" value="F:oxidoreductase activity"/>
    <property type="evidence" value="ECO:0007669"/>
    <property type="project" value="UniProtKB-KW"/>
</dbReference>
<dbReference type="Gene3D" id="3.30.413.10">
    <property type="entry name" value="Sulfite Reductase Hemoprotein, domain 1"/>
    <property type="match status" value="2"/>
</dbReference>
<keyword evidence="1" id="KW-0004">4Fe-4S</keyword>
<dbReference type="GO" id="GO:0051539">
    <property type="term" value="F:4 iron, 4 sulfur cluster binding"/>
    <property type="evidence" value="ECO:0007669"/>
    <property type="project" value="UniProtKB-KW"/>
</dbReference>
<dbReference type="InterPro" id="IPR036136">
    <property type="entry name" value="Nit/Sulf_reduc_fer-like_dom_sf"/>
</dbReference>
<dbReference type="SUPFAM" id="SSF64307">
    <property type="entry name" value="SirA-like"/>
    <property type="match status" value="1"/>
</dbReference>
<sequence>MKQFYDLPKSLDSEIKEYENLVNDYLAGTIPAVKLKAFRVPFGVYEQRENETYMCRVRLPCGAITPEQLIGVARIAEKYSDRPLHFTTRQEVQVHHVKLKDTVAIIKELKALGLATRGGGGNTVRNIIGDGSSLIEPFVRALTTRLIAEKDSWNLPRKLKIAFSGDSSDKGLATVNDLGFIYKKQSGQIGFTVYIAGGLGANPRLAKKLYDFAPANEVYNISRAVKQLFDKYGNRKNKHVARLRFLFESLGAKEFTKRLDSELKEVRQQQYPVLEIKADQAKTEELTEYYLFLGDIEPREVIKLAEKLKPYGDDVLRANFNQNLVIRNVPAKALSARKVSRFFGQAVACTGAATCRLGICLSRELLKAIKEEVKDSDLDLNLKISGCPNSCGQHHLADIGFYGVIKRFNDRLVPCYQLMMGGVVGEGKSRLAEKFGVLPAKAIPNFLVELLAIYPAKREAVISLVDKYSQVPEFTQAPGFYYDWGSTQLFSLADKTEGECSAGMYDLINWDFTNIEQAIANNEPDQVVLSASRALLVTKGLEPKSAAEAVVLFKQHFIGQHLDSSFASTVDKYLNREKITLQEAKELASAVKKLYDSMDNSLKFPEIEKEVKQGSPDTKTVGSQASREFRDFRGIVCPMNFVKTKLVLETMNVNDQLEILLDDGEPINNVPASVRAEGHEIIKREKIDNYWRVVMEKH</sequence>
<dbReference type="GO" id="GO:0020037">
    <property type="term" value="F:heme binding"/>
    <property type="evidence" value="ECO:0007669"/>
    <property type="project" value="InterPro"/>
</dbReference>
<name>A0A2H0XWF2_UNCSA</name>
<dbReference type="Pfam" id="PF01077">
    <property type="entry name" value="NIR_SIR"/>
    <property type="match status" value="2"/>
</dbReference>
<feature type="domain" description="Nitrite/Sulfite reductase ferredoxin-like" evidence="9">
    <location>
        <begin position="45"/>
        <end position="111"/>
    </location>
</feature>
<evidence type="ECO:0000256" key="2">
    <source>
        <dbReference type="ARBA" id="ARBA00022617"/>
    </source>
</evidence>
<reference evidence="10 11" key="1">
    <citation type="submission" date="2017-09" db="EMBL/GenBank/DDBJ databases">
        <title>Depth-based differentiation of microbial function through sediment-hosted aquifers and enrichment of novel symbionts in the deep terrestrial subsurface.</title>
        <authorList>
            <person name="Probst A.J."/>
            <person name="Ladd B."/>
            <person name="Jarett J.K."/>
            <person name="Geller-Mcgrath D.E."/>
            <person name="Sieber C.M."/>
            <person name="Emerson J.B."/>
            <person name="Anantharaman K."/>
            <person name="Thomas B.C."/>
            <person name="Malmstrom R."/>
            <person name="Stieglmeier M."/>
            <person name="Klingl A."/>
            <person name="Woyke T."/>
            <person name="Ryan C.M."/>
            <person name="Banfield J.F."/>
        </authorList>
    </citation>
    <scope>NUCLEOTIDE SEQUENCE [LARGE SCALE GENOMIC DNA]</scope>
    <source>
        <strain evidence="10">CG08_land_8_20_14_0_20_45_16</strain>
    </source>
</reference>
<dbReference type="Pfam" id="PF03460">
    <property type="entry name" value="NIR_SIR_ferr"/>
    <property type="match status" value="1"/>
</dbReference>
<dbReference type="InterPro" id="IPR006067">
    <property type="entry name" value="NO2/SO3_Rdtase_4Fe4S_dom"/>
</dbReference>
<dbReference type="Gene3D" id="3.30.110.40">
    <property type="entry name" value="TusA-like domain"/>
    <property type="match status" value="1"/>
</dbReference>
<evidence type="ECO:0000256" key="4">
    <source>
        <dbReference type="ARBA" id="ARBA00023002"/>
    </source>
</evidence>
<evidence type="ECO:0000256" key="6">
    <source>
        <dbReference type="ARBA" id="ARBA00023014"/>
    </source>
</evidence>
<dbReference type="PRINTS" id="PR00397">
    <property type="entry name" value="SIROHAEM"/>
</dbReference>
<evidence type="ECO:0000313" key="10">
    <source>
        <dbReference type="EMBL" id="PIS28469.1"/>
    </source>
</evidence>
<dbReference type="AlphaFoldDB" id="A0A2H0XWF2"/>
<dbReference type="GO" id="GO:0046872">
    <property type="term" value="F:metal ion binding"/>
    <property type="evidence" value="ECO:0007669"/>
    <property type="project" value="UniProtKB-KW"/>
</dbReference>
<dbReference type="Gene3D" id="3.90.480.10">
    <property type="entry name" value="Sulfite Reductase Hemoprotein,Domain 2"/>
    <property type="match status" value="1"/>
</dbReference>
<dbReference type="PANTHER" id="PTHR32439">
    <property type="entry name" value="FERREDOXIN--NITRITE REDUCTASE, CHLOROPLASTIC"/>
    <property type="match status" value="1"/>
</dbReference>
<keyword evidence="4" id="KW-0560">Oxidoreductase</keyword>
<keyword evidence="6" id="KW-0411">Iron-sulfur</keyword>
<dbReference type="InterPro" id="IPR045854">
    <property type="entry name" value="NO2/SO3_Rdtase_4Fe4S_sf"/>
</dbReference>
<dbReference type="PROSITE" id="PS00365">
    <property type="entry name" value="NIR_SIR"/>
    <property type="match status" value="1"/>
</dbReference>
<evidence type="ECO:0000259" key="9">
    <source>
        <dbReference type="Pfam" id="PF03460"/>
    </source>
</evidence>
<feature type="domain" description="UPF0033" evidence="8">
    <location>
        <begin position="631"/>
        <end position="697"/>
    </location>
</feature>
<dbReference type="InterPro" id="IPR051329">
    <property type="entry name" value="NIR_SIR_4Fe-4S"/>
</dbReference>
<keyword evidence="2" id="KW-0349">Heme</keyword>
<comment type="caution">
    <text evidence="10">The sequence shown here is derived from an EMBL/GenBank/DDBJ whole genome shotgun (WGS) entry which is preliminary data.</text>
</comment>
<feature type="domain" description="Nitrite/sulphite reductase 4Fe-4S" evidence="7">
    <location>
        <begin position="136"/>
        <end position="265"/>
    </location>
</feature>
<evidence type="ECO:0000256" key="5">
    <source>
        <dbReference type="ARBA" id="ARBA00023004"/>
    </source>
</evidence>
<dbReference type="InterPro" id="IPR001455">
    <property type="entry name" value="TusA-like"/>
</dbReference>
<evidence type="ECO:0000259" key="7">
    <source>
        <dbReference type="Pfam" id="PF01077"/>
    </source>
</evidence>
<gene>
    <name evidence="10" type="ORF">COT42_08050</name>
</gene>
<protein>
    <submittedName>
        <fullName evidence="10">Nitrite reductase</fullName>
    </submittedName>
</protein>
<dbReference type="InterPro" id="IPR005117">
    <property type="entry name" value="NiRdtase/SiRdtase_haem-b_fer"/>
</dbReference>
<proteinExistence type="predicted"/>
<evidence type="ECO:0000256" key="1">
    <source>
        <dbReference type="ARBA" id="ARBA00022485"/>
    </source>
</evidence>
<dbReference type="Proteomes" id="UP000231343">
    <property type="component" value="Unassembled WGS sequence"/>
</dbReference>
<dbReference type="SUPFAM" id="SSF56014">
    <property type="entry name" value="Nitrite and sulphite reductase 4Fe-4S domain-like"/>
    <property type="match status" value="2"/>
</dbReference>
<accession>A0A2H0XWF2</accession>
<dbReference type="SUPFAM" id="SSF55124">
    <property type="entry name" value="Nitrite/Sulfite reductase N-terminal domain-like"/>
    <property type="match status" value="1"/>
</dbReference>
<keyword evidence="5" id="KW-0408">Iron</keyword>
<keyword evidence="3" id="KW-0479">Metal-binding</keyword>
<dbReference type="Pfam" id="PF01206">
    <property type="entry name" value="TusA"/>
    <property type="match status" value="1"/>
</dbReference>
<dbReference type="CDD" id="cd00291">
    <property type="entry name" value="SirA_YedF_YeeD"/>
    <property type="match status" value="1"/>
</dbReference>
<evidence type="ECO:0000259" key="8">
    <source>
        <dbReference type="Pfam" id="PF01206"/>
    </source>
</evidence>
<dbReference type="EMBL" id="PEYM01000131">
    <property type="protein sequence ID" value="PIS28469.1"/>
    <property type="molecule type" value="Genomic_DNA"/>
</dbReference>
<evidence type="ECO:0000313" key="11">
    <source>
        <dbReference type="Proteomes" id="UP000231343"/>
    </source>
</evidence>
<dbReference type="PANTHER" id="PTHR32439:SF9">
    <property type="entry name" value="BLR3264 PROTEIN"/>
    <property type="match status" value="1"/>
</dbReference>
<evidence type="ECO:0000256" key="3">
    <source>
        <dbReference type="ARBA" id="ARBA00022723"/>
    </source>
</evidence>
<dbReference type="InterPro" id="IPR006066">
    <property type="entry name" value="NO2/SO3_Rdtase_FeS/sirohaem_BS"/>
</dbReference>
<dbReference type="InterPro" id="IPR036868">
    <property type="entry name" value="TusA-like_sf"/>
</dbReference>
<organism evidence="10 11">
    <name type="scientific">Candidatus Saganbacteria bacterium CG08_land_8_20_14_0_20_45_16</name>
    <dbReference type="NCBI Taxonomy" id="2014293"/>
    <lineage>
        <taxon>Bacteria</taxon>
        <taxon>Bacillati</taxon>
        <taxon>Saganbacteria</taxon>
    </lineage>
</organism>